<dbReference type="Gene3D" id="3.40.50.10490">
    <property type="entry name" value="Glucose-6-phosphate isomerase like protein, domain 1"/>
    <property type="match status" value="2"/>
</dbReference>
<keyword evidence="2" id="KW-0413">Isomerase</keyword>
<name>A0ABV5V247_9MICO</name>
<dbReference type="Proteomes" id="UP001589613">
    <property type="component" value="Unassembled WGS sequence"/>
</dbReference>
<evidence type="ECO:0000256" key="3">
    <source>
        <dbReference type="SAM" id="MobiDB-lite"/>
    </source>
</evidence>
<comment type="caution">
    <text evidence="5">The sequence shown here is derived from an EMBL/GenBank/DDBJ whole genome shotgun (WGS) entry which is preliminary data.</text>
</comment>
<sequence length="428" mass="44759">MAPHLDEALLDDPDELQGKDSRGTLRALATAGAQVREALHLGREAGIERLADQGRPRSVLVAAIGGSSIVAEVLELLAEPGSPVPVQARRNLPLPGWVGPMDLVVAVSLSGRAPGPLAVAAEAARRGASLLTVGADDSPLAEVTRRARGIHVGTGRGRTSSRTSLWTMLTPVLAGADLLGLLDAPDSVLTAVADRLDERAEELRPTSESFVNPAKLLALQLAETVPVVLGDGPLGGVAAARASSMLARTARMPAPFGELPDAASGIVACFDGPYTHRGGPRPGTYDERRIRLGDIDTSGWEPHHFDEPEGELMERRRSPDGGRDIFADPFLDGPTLPPLGLLMLRDAPADPPTRESVQADALTEAVLTTAQEAGVRVMEVRAGPGAPVVRLADHVAMVDFTATYMALGLGLDPSVSPHVADLRDRTGG</sequence>
<accession>A0ABV5V247</accession>
<evidence type="ECO:0000313" key="5">
    <source>
        <dbReference type="EMBL" id="MFB9731803.1"/>
    </source>
</evidence>
<reference evidence="5 6" key="1">
    <citation type="submission" date="2024-09" db="EMBL/GenBank/DDBJ databases">
        <authorList>
            <person name="Sun Q."/>
            <person name="Mori K."/>
        </authorList>
    </citation>
    <scope>NUCLEOTIDE SEQUENCE [LARGE SCALE GENOMIC DNA]</scope>
    <source>
        <strain evidence="5 6">JCM 12763</strain>
    </source>
</reference>
<evidence type="ECO:0000259" key="4">
    <source>
        <dbReference type="PROSITE" id="PS51464"/>
    </source>
</evidence>
<feature type="region of interest" description="Disordered" evidence="3">
    <location>
        <begin position="1"/>
        <end position="20"/>
    </location>
</feature>
<protein>
    <submittedName>
        <fullName evidence="5">SIS domain-containing protein</fullName>
    </submittedName>
</protein>
<organism evidence="5 6">
    <name type="scientific">Ornithinimicrobium kibberense</name>
    <dbReference type="NCBI Taxonomy" id="282060"/>
    <lineage>
        <taxon>Bacteria</taxon>
        <taxon>Bacillati</taxon>
        <taxon>Actinomycetota</taxon>
        <taxon>Actinomycetes</taxon>
        <taxon>Micrococcales</taxon>
        <taxon>Ornithinimicrobiaceae</taxon>
        <taxon>Ornithinimicrobium</taxon>
    </lineage>
</organism>
<dbReference type="Pfam" id="PF10432">
    <property type="entry name" value="bact-PGI_C"/>
    <property type="match status" value="1"/>
</dbReference>
<feature type="domain" description="SIS" evidence="4">
    <location>
        <begin position="46"/>
        <end position="198"/>
    </location>
</feature>
<dbReference type="EMBL" id="JBHMAX010000014">
    <property type="protein sequence ID" value="MFB9731803.1"/>
    <property type="molecule type" value="Genomic_DNA"/>
</dbReference>
<dbReference type="SUPFAM" id="SSF53697">
    <property type="entry name" value="SIS domain"/>
    <property type="match status" value="1"/>
</dbReference>
<comment type="similarity">
    <text evidence="1">Belongs to the PGI/PMI family.</text>
</comment>
<dbReference type="InterPro" id="IPR019490">
    <property type="entry name" value="Glu6P/Mann6P_isomerase_C"/>
</dbReference>
<proteinExistence type="inferred from homology"/>
<dbReference type="PROSITE" id="PS51464">
    <property type="entry name" value="SIS"/>
    <property type="match status" value="1"/>
</dbReference>
<dbReference type="RefSeq" id="WP_141338180.1">
    <property type="nucleotide sequence ID" value="NZ_JBHMAX010000014.1"/>
</dbReference>
<gene>
    <name evidence="5" type="ORF">ACFFN0_07095</name>
</gene>
<dbReference type="InterPro" id="IPR001347">
    <property type="entry name" value="SIS_dom"/>
</dbReference>
<evidence type="ECO:0000313" key="6">
    <source>
        <dbReference type="Proteomes" id="UP001589613"/>
    </source>
</evidence>
<evidence type="ECO:0000256" key="2">
    <source>
        <dbReference type="ARBA" id="ARBA00023235"/>
    </source>
</evidence>
<evidence type="ECO:0000256" key="1">
    <source>
        <dbReference type="ARBA" id="ARBA00010523"/>
    </source>
</evidence>
<keyword evidence="6" id="KW-1185">Reference proteome</keyword>
<dbReference type="InterPro" id="IPR046348">
    <property type="entry name" value="SIS_dom_sf"/>
</dbReference>